<comment type="subunit">
    <text evidence="3">The basal body constitutes a major portion of the flagellar organelle and consists of four rings (L,P,S, and M) mounted on a central rod. The rod consists of about 26 subunits of FlgG in the distal portion, and FlgB, FlgC and FlgF are thought to build up the proximal portion of the rod with about 6 subunits each.</text>
</comment>
<dbReference type="AlphaFoldDB" id="A0A1M4PMB6"/>
<sequence length="264" mass="29515">MRALWTAATGMKSQQFNIDTIANNLSNVNTTSYKTQRAEFKDLFYTTLKRTNMVDEEGRPVNLEVGHGVMPTATKKDFRNGSFMETNGTFDLAIDGDGFFAVLLPNDEIRYTRDGSFKLSVDFDEGMLVTSEGYIVMSEDEDEILIESGLRDITIDDLGYITGVDEEGEIVELGRIGLFRFTNPEGLLSEGQNLYSETVASGEGILVETDEMKGRVIQGYLEASNVQVVDEMVKMITAQRAYEINSKTIQTADEMLQLTNNLKR</sequence>
<dbReference type="SUPFAM" id="SSF117143">
    <property type="entry name" value="Flagellar hook protein flgE"/>
    <property type="match status" value="1"/>
</dbReference>
<keyword evidence="9" id="KW-0969">Cilium</keyword>
<dbReference type="PROSITE" id="PS00588">
    <property type="entry name" value="FLAGELLA_BB_ROD"/>
    <property type="match status" value="1"/>
</dbReference>
<dbReference type="Pfam" id="PF06429">
    <property type="entry name" value="Flg_bbr_C"/>
    <property type="match status" value="1"/>
</dbReference>
<dbReference type="InterPro" id="IPR012834">
    <property type="entry name" value="FlgG_G_neg"/>
</dbReference>
<accession>A0A1M4PMB6</accession>
<dbReference type="Proteomes" id="UP000245423">
    <property type="component" value="Chromosome 1"/>
</dbReference>
<keyword evidence="9" id="KW-0282">Flagellum</keyword>
<protein>
    <recommendedName>
        <fullName evidence="2 4">Flagellar basal-body rod protein FlgG</fullName>
    </recommendedName>
</protein>
<dbReference type="OrthoDB" id="9804559at2"/>
<dbReference type="InterPro" id="IPR019776">
    <property type="entry name" value="Flagellar_basal_body_rod_CS"/>
</dbReference>
<organism evidence="9 10">
    <name type="scientific">[Clostridium] ultunense Esp</name>
    <dbReference type="NCBI Taxonomy" id="1288971"/>
    <lineage>
        <taxon>Bacteria</taxon>
        <taxon>Bacillati</taxon>
        <taxon>Bacillota</taxon>
        <taxon>Tissierellia</taxon>
        <taxon>Tissierellales</taxon>
        <taxon>Tepidimicrobiaceae</taxon>
        <taxon>Schnuerera</taxon>
    </lineage>
</organism>
<keyword evidence="10" id="KW-1185">Reference proteome</keyword>
<evidence type="ECO:0000256" key="3">
    <source>
        <dbReference type="ARBA" id="ARBA00025933"/>
    </source>
</evidence>
<dbReference type="InterPro" id="IPR010930">
    <property type="entry name" value="Flg_bb/hook_C_dom"/>
</dbReference>
<dbReference type="PANTHER" id="PTHR30435:SF19">
    <property type="entry name" value="FLAGELLAR BASAL-BODY ROD PROTEIN FLGG"/>
    <property type="match status" value="1"/>
</dbReference>
<name>A0A1M4PMB6_9FIRM</name>
<dbReference type="Pfam" id="PF22692">
    <property type="entry name" value="LlgE_F_G_D1"/>
    <property type="match status" value="1"/>
</dbReference>
<reference evidence="9 10" key="1">
    <citation type="submission" date="2016-11" db="EMBL/GenBank/DDBJ databases">
        <authorList>
            <person name="Manzoor S."/>
        </authorList>
    </citation>
    <scope>NUCLEOTIDE SEQUENCE [LARGE SCALE GENOMIC DNA]</scope>
    <source>
        <strain evidence="9">Clostridium ultunense strain Esp</strain>
    </source>
</reference>
<dbReference type="Pfam" id="PF00460">
    <property type="entry name" value="Flg_bb_rod"/>
    <property type="match status" value="1"/>
</dbReference>
<keyword evidence="9" id="KW-0966">Cell projection</keyword>
<dbReference type="EMBL" id="LT669839">
    <property type="protein sequence ID" value="SHD76616.1"/>
    <property type="molecule type" value="Genomic_DNA"/>
</dbReference>
<evidence type="ECO:0000259" key="6">
    <source>
        <dbReference type="Pfam" id="PF00460"/>
    </source>
</evidence>
<evidence type="ECO:0000256" key="5">
    <source>
        <dbReference type="RuleBase" id="RU362116"/>
    </source>
</evidence>
<dbReference type="GO" id="GO:0071978">
    <property type="term" value="P:bacterial-type flagellum-dependent swarming motility"/>
    <property type="evidence" value="ECO:0007669"/>
    <property type="project" value="TreeGrafter"/>
</dbReference>
<proteinExistence type="inferred from homology"/>
<evidence type="ECO:0000256" key="1">
    <source>
        <dbReference type="ARBA" id="ARBA00009677"/>
    </source>
</evidence>
<comment type="subcellular location">
    <subcellularLocation>
        <location evidence="5">Bacterial flagellum basal body</location>
    </subcellularLocation>
</comment>
<evidence type="ECO:0000259" key="7">
    <source>
        <dbReference type="Pfam" id="PF06429"/>
    </source>
</evidence>
<dbReference type="RefSeq" id="WP_025640790.1">
    <property type="nucleotide sequence ID" value="NZ_LT669839.1"/>
</dbReference>
<dbReference type="InterPro" id="IPR001444">
    <property type="entry name" value="Flag_bb_rod_N"/>
</dbReference>
<evidence type="ECO:0000256" key="4">
    <source>
        <dbReference type="NCBIfam" id="TIGR02488"/>
    </source>
</evidence>
<feature type="domain" description="Flagellar hook protein FlgE/F/G-like D1" evidence="8">
    <location>
        <begin position="93"/>
        <end position="162"/>
    </location>
</feature>
<dbReference type="PANTHER" id="PTHR30435">
    <property type="entry name" value="FLAGELLAR PROTEIN"/>
    <property type="match status" value="1"/>
</dbReference>
<feature type="domain" description="Flagellar basal-body/hook protein C-terminal" evidence="7">
    <location>
        <begin position="218"/>
        <end position="262"/>
    </location>
</feature>
<evidence type="ECO:0000259" key="8">
    <source>
        <dbReference type="Pfam" id="PF22692"/>
    </source>
</evidence>
<evidence type="ECO:0000256" key="2">
    <source>
        <dbReference type="ARBA" id="ARBA00017948"/>
    </source>
</evidence>
<feature type="domain" description="Flagellar basal body rod protein N-terminal" evidence="6">
    <location>
        <begin position="6"/>
        <end position="34"/>
    </location>
</feature>
<evidence type="ECO:0000313" key="9">
    <source>
        <dbReference type="EMBL" id="SHD76616.1"/>
    </source>
</evidence>
<dbReference type="NCBIfam" id="TIGR03506">
    <property type="entry name" value="FlgEFG_subfam"/>
    <property type="match status" value="2"/>
</dbReference>
<dbReference type="GO" id="GO:0009426">
    <property type="term" value="C:bacterial-type flagellum basal body, distal rod"/>
    <property type="evidence" value="ECO:0007669"/>
    <property type="project" value="UniProtKB-UniRule"/>
</dbReference>
<dbReference type="NCBIfam" id="TIGR02488">
    <property type="entry name" value="flgG_G_neg"/>
    <property type="match status" value="1"/>
</dbReference>
<dbReference type="InterPro" id="IPR053967">
    <property type="entry name" value="LlgE_F_G-like_D1"/>
</dbReference>
<gene>
    <name evidence="9" type="primary">flgG</name>
    <name evidence="9" type="ORF">CUESP1_1243</name>
</gene>
<keyword evidence="5" id="KW-0975">Bacterial flagellum</keyword>
<comment type="similarity">
    <text evidence="1 5">Belongs to the flagella basal body rod proteins family.</text>
</comment>
<dbReference type="InterPro" id="IPR037925">
    <property type="entry name" value="FlgE/F/G-like"/>
</dbReference>
<dbReference type="InterPro" id="IPR020013">
    <property type="entry name" value="Flagellar_FlgE/F/G"/>
</dbReference>
<evidence type="ECO:0000313" key="10">
    <source>
        <dbReference type="Proteomes" id="UP000245423"/>
    </source>
</evidence>